<organism evidence="3 4">
    <name type="scientific">Caerostris extrusa</name>
    <name type="common">Bark spider</name>
    <name type="synonym">Caerostris bankana</name>
    <dbReference type="NCBI Taxonomy" id="172846"/>
    <lineage>
        <taxon>Eukaryota</taxon>
        <taxon>Metazoa</taxon>
        <taxon>Ecdysozoa</taxon>
        <taxon>Arthropoda</taxon>
        <taxon>Chelicerata</taxon>
        <taxon>Arachnida</taxon>
        <taxon>Araneae</taxon>
        <taxon>Araneomorphae</taxon>
        <taxon>Entelegynae</taxon>
        <taxon>Araneoidea</taxon>
        <taxon>Araneidae</taxon>
        <taxon>Caerostris</taxon>
    </lineage>
</organism>
<dbReference type="SUPFAM" id="SSF56496">
    <property type="entry name" value="Fibrinogen C-terminal domain-like"/>
    <property type="match status" value="1"/>
</dbReference>
<evidence type="ECO:0000259" key="2">
    <source>
        <dbReference type="PROSITE" id="PS51406"/>
    </source>
</evidence>
<dbReference type="Proteomes" id="UP001054945">
    <property type="component" value="Unassembled WGS sequence"/>
</dbReference>
<feature type="domain" description="Fibrinogen C-terminal" evidence="2">
    <location>
        <begin position="1"/>
        <end position="142"/>
    </location>
</feature>
<evidence type="ECO:0000313" key="4">
    <source>
        <dbReference type="Proteomes" id="UP001054945"/>
    </source>
</evidence>
<dbReference type="PANTHER" id="PTHR19143">
    <property type="entry name" value="FIBRINOGEN/TENASCIN/ANGIOPOEITIN"/>
    <property type="match status" value="1"/>
</dbReference>
<protein>
    <submittedName>
        <fullName evidence="3">Techylectin-5A</fullName>
    </submittedName>
</protein>
<dbReference type="InterPro" id="IPR014716">
    <property type="entry name" value="Fibrinogen_a/b/g_C_1"/>
</dbReference>
<name>A0AAV4YC26_CAEEX</name>
<dbReference type="InterPro" id="IPR050373">
    <property type="entry name" value="Fibrinogen_C-term_domain"/>
</dbReference>
<gene>
    <name evidence="3" type="ORF">CEXT_439481</name>
</gene>
<reference evidence="3 4" key="1">
    <citation type="submission" date="2021-06" db="EMBL/GenBank/DDBJ databases">
        <title>Caerostris extrusa draft genome.</title>
        <authorList>
            <person name="Kono N."/>
            <person name="Arakawa K."/>
        </authorList>
    </citation>
    <scope>NUCLEOTIDE SEQUENCE [LARGE SCALE GENOMIC DNA]</scope>
</reference>
<proteinExistence type="predicted"/>
<dbReference type="Pfam" id="PF00147">
    <property type="entry name" value="Fibrinogen_C"/>
    <property type="match status" value="1"/>
</dbReference>
<dbReference type="Gene3D" id="3.90.215.10">
    <property type="entry name" value="Gamma Fibrinogen, chain A, domain 1"/>
    <property type="match status" value="1"/>
</dbReference>
<evidence type="ECO:0000313" key="3">
    <source>
        <dbReference type="EMBL" id="GIZ04967.1"/>
    </source>
</evidence>
<dbReference type="GO" id="GO:0005615">
    <property type="term" value="C:extracellular space"/>
    <property type="evidence" value="ECO:0007669"/>
    <property type="project" value="TreeGrafter"/>
</dbReference>
<dbReference type="PROSITE" id="PS00514">
    <property type="entry name" value="FIBRINOGEN_C_1"/>
    <property type="match status" value="1"/>
</dbReference>
<evidence type="ECO:0000256" key="1">
    <source>
        <dbReference type="ARBA" id="ARBA00023157"/>
    </source>
</evidence>
<accession>A0AAV4YC26</accession>
<dbReference type="AlphaFoldDB" id="A0AAV4YC26"/>
<dbReference type="InterPro" id="IPR020837">
    <property type="entry name" value="Fibrinogen_CS"/>
</dbReference>
<sequence length="165" mass="19036">MVLQRRGDFGEKYRQNFSEPWAVYKRGFGDPQREFWIGNDKMHALTTQDDVKLRVRWKILRGNSAYAEYTRFKVADEKKNYKISVGGYHGNATDSLSLHDGKLFSTIDRDNDEVAACCNCADTFGGGWWYYRCFEANLNGPYQTDQRIMAISSESYGKDGKEIIP</sequence>
<dbReference type="InterPro" id="IPR036056">
    <property type="entry name" value="Fibrinogen-like_C"/>
</dbReference>
<dbReference type="SMART" id="SM00186">
    <property type="entry name" value="FBG"/>
    <property type="match status" value="1"/>
</dbReference>
<dbReference type="InterPro" id="IPR002181">
    <property type="entry name" value="Fibrinogen_a/b/g_C_dom"/>
</dbReference>
<keyword evidence="1" id="KW-1015">Disulfide bond</keyword>
<dbReference type="EMBL" id="BPLR01019173">
    <property type="protein sequence ID" value="GIZ04967.1"/>
    <property type="molecule type" value="Genomic_DNA"/>
</dbReference>
<comment type="caution">
    <text evidence="3">The sequence shown here is derived from an EMBL/GenBank/DDBJ whole genome shotgun (WGS) entry which is preliminary data.</text>
</comment>
<keyword evidence="4" id="KW-1185">Reference proteome</keyword>
<dbReference type="PROSITE" id="PS51406">
    <property type="entry name" value="FIBRINOGEN_C_2"/>
    <property type="match status" value="1"/>
</dbReference>